<dbReference type="GO" id="GO:0043565">
    <property type="term" value="F:sequence-specific DNA binding"/>
    <property type="evidence" value="ECO:0007669"/>
    <property type="project" value="InterPro"/>
</dbReference>
<dbReference type="Proteomes" id="UP000288388">
    <property type="component" value="Unassembled WGS sequence"/>
</dbReference>
<reference evidence="5 6" key="1">
    <citation type="submission" date="2018-12" db="EMBL/GenBank/DDBJ databases">
        <title>A novel vanA-carrying plasmid in a clinical isolate of Enterococcus avium.</title>
        <authorList>
            <person name="Bernasconi O.J."/>
            <person name="Luzzaro F."/>
            <person name="Endimiani A."/>
        </authorList>
    </citation>
    <scope>NUCLEOTIDE SEQUENCE [LARGE SCALE GENOMIC DNA]</scope>
    <source>
        <strain evidence="5 6">LC0559/18</strain>
    </source>
</reference>
<dbReference type="InterPro" id="IPR018771">
    <property type="entry name" value="PocR_dom"/>
</dbReference>
<evidence type="ECO:0000313" key="6">
    <source>
        <dbReference type="Proteomes" id="UP000288388"/>
    </source>
</evidence>
<dbReference type="PANTHER" id="PTHR43280:SF10">
    <property type="entry name" value="REGULATORY PROTEIN POCR"/>
    <property type="match status" value="1"/>
</dbReference>
<evidence type="ECO:0000256" key="3">
    <source>
        <dbReference type="ARBA" id="ARBA00023163"/>
    </source>
</evidence>
<evidence type="ECO:0000256" key="2">
    <source>
        <dbReference type="ARBA" id="ARBA00023125"/>
    </source>
</evidence>
<dbReference type="Gene3D" id="1.10.10.60">
    <property type="entry name" value="Homeodomain-like"/>
    <property type="match status" value="2"/>
</dbReference>
<dbReference type="SMART" id="SM00342">
    <property type="entry name" value="HTH_ARAC"/>
    <property type="match status" value="1"/>
</dbReference>
<sequence length="293" mass="33560">METNSSLDFFNTLQAFSAATNFSLVVVNRQGQVISDFSSFSTFCQKVRSKPAFKSRCQQCHAIGELKAYQDKKVCMYRCHAGLVNVSLPIILNNHLMGAISFGQIDLKEDEENQIPQLQPTITRWQFYPDLRQARKQKTVTKTQLEAAASLLETIIDHQFKAIDPHDQMKFTLPTLEIEKQAVNDPKKAEISKAITYINKNFTSDLTIKDVADHVYLSPFHFSRVFKKEIQVPFNTYLNQRRVKQAKILLTHSDLSVNAISKEIGFSQTSYFCKIFRSFVGTTPARYRKKIIS</sequence>
<dbReference type="InterPro" id="IPR020449">
    <property type="entry name" value="Tscrpt_reg_AraC-type_HTH"/>
</dbReference>
<protein>
    <submittedName>
        <fullName evidence="5">Helix-turn-helix domain-containing protein</fullName>
    </submittedName>
</protein>
<dbReference type="InterPro" id="IPR009057">
    <property type="entry name" value="Homeodomain-like_sf"/>
</dbReference>
<organism evidence="5 6">
    <name type="scientific">Enterococcus avium</name>
    <name type="common">Streptococcus avium</name>
    <dbReference type="NCBI Taxonomy" id="33945"/>
    <lineage>
        <taxon>Bacteria</taxon>
        <taxon>Bacillati</taxon>
        <taxon>Bacillota</taxon>
        <taxon>Bacilli</taxon>
        <taxon>Lactobacillales</taxon>
        <taxon>Enterococcaceae</taxon>
        <taxon>Enterococcus</taxon>
    </lineage>
</organism>
<gene>
    <name evidence="5" type="ORF">EK398_18580</name>
</gene>
<comment type="caution">
    <text evidence="5">The sequence shown here is derived from an EMBL/GenBank/DDBJ whole genome shotgun (WGS) entry which is preliminary data.</text>
</comment>
<dbReference type="GO" id="GO:0003700">
    <property type="term" value="F:DNA-binding transcription factor activity"/>
    <property type="evidence" value="ECO:0007669"/>
    <property type="project" value="InterPro"/>
</dbReference>
<name>A0A2N8PTQ3_ENTAV</name>
<evidence type="ECO:0000313" key="5">
    <source>
        <dbReference type="EMBL" id="RVU92525.1"/>
    </source>
</evidence>
<proteinExistence type="predicted"/>
<dbReference type="RefSeq" id="WP_102873184.1">
    <property type="nucleotide sequence ID" value="NZ_JBEFQR010000029.1"/>
</dbReference>
<feature type="domain" description="HTH araC/xylS-type" evidence="4">
    <location>
        <begin position="192"/>
        <end position="290"/>
    </location>
</feature>
<evidence type="ECO:0000256" key="1">
    <source>
        <dbReference type="ARBA" id="ARBA00023015"/>
    </source>
</evidence>
<dbReference type="Pfam" id="PF10114">
    <property type="entry name" value="PocR"/>
    <property type="match status" value="1"/>
</dbReference>
<dbReference type="SUPFAM" id="SSF46689">
    <property type="entry name" value="Homeodomain-like"/>
    <property type="match status" value="2"/>
</dbReference>
<keyword evidence="3" id="KW-0804">Transcription</keyword>
<dbReference type="Pfam" id="PF12833">
    <property type="entry name" value="HTH_18"/>
    <property type="match status" value="1"/>
</dbReference>
<keyword evidence="2" id="KW-0238">DNA-binding</keyword>
<accession>A0A2N8PTQ3</accession>
<dbReference type="InterPro" id="IPR018060">
    <property type="entry name" value="HTH_AraC"/>
</dbReference>
<dbReference type="PROSITE" id="PS01124">
    <property type="entry name" value="HTH_ARAC_FAMILY_2"/>
    <property type="match status" value="1"/>
</dbReference>
<dbReference type="PANTHER" id="PTHR43280">
    <property type="entry name" value="ARAC-FAMILY TRANSCRIPTIONAL REGULATOR"/>
    <property type="match status" value="1"/>
</dbReference>
<dbReference type="PRINTS" id="PR00032">
    <property type="entry name" value="HTHARAC"/>
</dbReference>
<dbReference type="EMBL" id="RYZS01000002">
    <property type="protein sequence ID" value="RVU92525.1"/>
    <property type="molecule type" value="Genomic_DNA"/>
</dbReference>
<evidence type="ECO:0000259" key="4">
    <source>
        <dbReference type="PROSITE" id="PS01124"/>
    </source>
</evidence>
<keyword evidence="1" id="KW-0805">Transcription regulation</keyword>
<dbReference type="AlphaFoldDB" id="A0A2N8PTQ3"/>